<organism evidence="2">
    <name type="scientific">freshwater metagenome</name>
    <dbReference type="NCBI Taxonomy" id="449393"/>
    <lineage>
        <taxon>unclassified sequences</taxon>
        <taxon>metagenomes</taxon>
        <taxon>ecological metagenomes</taxon>
    </lineage>
</organism>
<proteinExistence type="predicted"/>
<keyword evidence="1" id="KW-0472">Membrane</keyword>
<dbReference type="EMBL" id="CAEZXK010000022">
    <property type="protein sequence ID" value="CAB4689714.1"/>
    <property type="molecule type" value="Genomic_DNA"/>
</dbReference>
<evidence type="ECO:0000313" key="2">
    <source>
        <dbReference type="EMBL" id="CAB4689714.1"/>
    </source>
</evidence>
<name>A0A6J6NZ26_9ZZZZ</name>
<keyword evidence="1" id="KW-0812">Transmembrane</keyword>
<dbReference type="AlphaFoldDB" id="A0A6J6NZ26"/>
<accession>A0A6J6NZ26</accession>
<sequence length="133" mass="14354">MPKLPRSKNRTTSDSGSAVAEFALLALPLCIMTISATNYAINVYSDTLLRAAAISTARFASLADTSLDEAQAFARRICLSQSMALQASCLVEFATDARPVAVAQFTYQPLSLMVYQPEQVTIRVSTALEASKR</sequence>
<feature type="transmembrane region" description="Helical" evidence="1">
    <location>
        <begin position="20"/>
        <end position="41"/>
    </location>
</feature>
<reference evidence="2" key="1">
    <citation type="submission" date="2020-05" db="EMBL/GenBank/DDBJ databases">
        <authorList>
            <person name="Chiriac C."/>
            <person name="Salcher M."/>
            <person name="Ghai R."/>
            <person name="Kavagutti S V."/>
        </authorList>
    </citation>
    <scope>NUCLEOTIDE SEQUENCE</scope>
</reference>
<protein>
    <submittedName>
        <fullName evidence="2">Unannotated protein</fullName>
    </submittedName>
</protein>
<gene>
    <name evidence="2" type="ORF">UFOPK2370_00870</name>
</gene>
<evidence type="ECO:0000256" key="1">
    <source>
        <dbReference type="SAM" id="Phobius"/>
    </source>
</evidence>
<keyword evidence="1" id="KW-1133">Transmembrane helix</keyword>